<dbReference type="AlphaFoldDB" id="A0A2T2P8D1"/>
<gene>
    <name evidence="1" type="ORF">BS50DRAFT_580772</name>
</gene>
<keyword evidence="2" id="KW-1185">Reference proteome</keyword>
<evidence type="ECO:0000313" key="2">
    <source>
        <dbReference type="Proteomes" id="UP000240883"/>
    </source>
</evidence>
<dbReference type="EMBL" id="KZ678128">
    <property type="protein sequence ID" value="PSN73910.1"/>
    <property type="molecule type" value="Genomic_DNA"/>
</dbReference>
<organism evidence="1 2">
    <name type="scientific">Corynespora cassiicola Philippines</name>
    <dbReference type="NCBI Taxonomy" id="1448308"/>
    <lineage>
        <taxon>Eukaryota</taxon>
        <taxon>Fungi</taxon>
        <taxon>Dikarya</taxon>
        <taxon>Ascomycota</taxon>
        <taxon>Pezizomycotina</taxon>
        <taxon>Dothideomycetes</taxon>
        <taxon>Pleosporomycetidae</taxon>
        <taxon>Pleosporales</taxon>
        <taxon>Corynesporascaceae</taxon>
        <taxon>Corynespora</taxon>
    </lineage>
</organism>
<proteinExistence type="predicted"/>
<name>A0A2T2P8D1_CORCC</name>
<protein>
    <submittedName>
        <fullName evidence="1">Uncharacterized protein</fullName>
    </submittedName>
</protein>
<dbReference type="Proteomes" id="UP000240883">
    <property type="component" value="Unassembled WGS sequence"/>
</dbReference>
<evidence type="ECO:0000313" key="1">
    <source>
        <dbReference type="EMBL" id="PSN73910.1"/>
    </source>
</evidence>
<sequence>MVWGHSVCPAEGDERVTVDAALGRMQELDSHPDLGPAAHRNVVPTSCLGLWRAPGFSAGFKLQPSACRGPVQCLSAQQASAMDSRLASRALCTHLLLEHSMAVAYLDDGDGDGLQEACTASSLLGSNEYAVPTACRRAAGRPIEPRPRQTRAVGFRE</sequence>
<accession>A0A2T2P8D1</accession>
<reference evidence="1 2" key="1">
    <citation type="journal article" date="2018" name="Front. Microbiol.">
        <title>Genome-Wide Analysis of Corynespora cassiicola Leaf Fall Disease Putative Effectors.</title>
        <authorList>
            <person name="Lopez D."/>
            <person name="Ribeiro S."/>
            <person name="Label P."/>
            <person name="Fumanal B."/>
            <person name="Venisse J.S."/>
            <person name="Kohler A."/>
            <person name="de Oliveira R.R."/>
            <person name="Labutti K."/>
            <person name="Lipzen A."/>
            <person name="Lail K."/>
            <person name="Bauer D."/>
            <person name="Ohm R.A."/>
            <person name="Barry K.W."/>
            <person name="Spatafora J."/>
            <person name="Grigoriev I.V."/>
            <person name="Martin F.M."/>
            <person name="Pujade-Renaud V."/>
        </authorList>
    </citation>
    <scope>NUCLEOTIDE SEQUENCE [LARGE SCALE GENOMIC DNA]</scope>
    <source>
        <strain evidence="1 2">Philippines</strain>
    </source>
</reference>